<evidence type="ECO:0000256" key="4">
    <source>
        <dbReference type="ARBA" id="ARBA00022827"/>
    </source>
</evidence>
<dbReference type="InterPro" id="IPR036188">
    <property type="entry name" value="FAD/NAD-bd_sf"/>
</dbReference>
<dbReference type="GO" id="GO:0050660">
    <property type="term" value="F:flavin adenine dinucleotide binding"/>
    <property type="evidence" value="ECO:0007669"/>
    <property type="project" value="InterPro"/>
</dbReference>
<proteinExistence type="inferred from homology"/>
<dbReference type="InterPro" id="IPR000172">
    <property type="entry name" value="GMC_OxRdtase_N"/>
</dbReference>
<keyword evidence="7" id="KW-1185">Reference proteome</keyword>
<dbReference type="PANTHER" id="PTHR11552">
    <property type="entry name" value="GLUCOSE-METHANOL-CHOLINE GMC OXIDOREDUCTASE"/>
    <property type="match status" value="1"/>
</dbReference>
<dbReference type="Gene3D" id="3.30.560.10">
    <property type="entry name" value="Glucose Oxidase, domain 3"/>
    <property type="match status" value="2"/>
</dbReference>
<protein>
    <recommendedName>
        <fullName evidence="5">Glucose-methanol-choline oxidoreductase N-terminal domain-containing protein</fullName>
    </recommendedName>
</protein>
<evidence type="ECO:0000256" key="2">
    <source>
        <dbReference type="ARBA" id="ARBA00010790"/>
    </source>
</evidence>
<dbReference type="Proteomes" id="UP001431783">
    <property type="component" value="Unassembled WGS sequence"/>
</dbReference>
<dbReference type="GO" id="GO:0016614">
    <property type="term" value="F:oxidoreductase activity, acting on CH-OH group of donors"/>
    <property type="evidence" value="ECO:0007669"/>
    <property type="project" value="InterPro"/>
</dbReference>
<evidence type="ECO:0000256" key="3">
    <source>
        <dbReference type="ARBA" id="ARBA00022630"/>
    </source>
</evidence>
<accession>A0AAW1TW78</accession>
<dbReference type="SUPFAM" id="SSF54373">
    <property type="entry name" value="FAD-linked reductases, C-terminal domain"/>
    <property type="match status" value="1"/>
</dbReference>
<evidence type="ECO:0000256" key="1">
    <source>
        <dbReference type="ARBA" id="ARBA00001974"/>
    </source>
</evidence>
<keyword evidence="3" id="KW-0285">Flavoprotein</keyword>
<dbReference type="EMBL" id="JARQZJ010000008">
    <property type="protein sequence ID" value="KAK9871966.1"/>
    <property type="molecule type" value="Genomic_DNA"/>
</dbReference>
<dbReference type="SUPFAM" id="SSF51905">
    <property type="entry name" value="FAD/NAD(P)-binding domain"/>
    <property type="match status" value="2"/>
</dbReference>
<name>A0AAW1TW78_9CUCU</name>
<sequence>MISEIFQCFCFRLSKYTNNKMLQQLSSLSCLENRDSQSGNLFLILINTLLAKYCALSKSDIYPPDRALNIRDGDHFDFIVIGAGTAGSVVGTRLVETRKWRVLVVEAGDYPSTTAEIPSMFFGSLLTDQIWNYHTKPSKHACLSYQNGVCRYPRDKEMDSLVHQLPALSCAANIDSQSGNLFLLLLNTLFASQCALKNPNLYPPDKAANLRDGDHFDFIVVGAGSAGSVVARRLMETEKWKILLVEAGGFPSITTEIPGLFFNIELTTDETWGYFTEPSEKSCKGFKNGACHWPRGKVLGGCSSINGMIYIRGYKENYDSWSESGNEGWDNDNLKQYFKRSERLMEEQSKYKNMYGNEGSIPLTRYQNNETIRNILLQSANELGYNKQPEEGHTGFVESLQNIEGGTRYNAAKILIARTNITDKITLALNAHLQKIMIDNKNMKAEGIELKIGEKTMKIYSDREVILSAGAINSPQILMLSGIGPEEHLREKGIEVIQDLKVGENLQDHVLLPIFSKISDQAIKPTELTDDIYQYFVHKKGFFSNTGLLNILGFLNTKNHTNYPDLQIMYYSFPKNNAAVLETFLESINLDKIISQQLISHNKKSNILISCIIAAQPKSRGKILLKNADPLSKPSIFTGYFTDERNEDMKALLEGVRFVEAQLRTNAFKTINAEVLDIGIPNCKNFEFNSDAYWECAMTNTATTVYHPTSTCKMGPKNDQHAVVDSRLKVHGIKNLRVIDASIMPKIVSVNTQSSVFMIGQKGAEMIIEDHLSSENN</sequence>
<dbReference type="Pfam" id="PF05199">
    <property type="entry name" value="GMC_oxred_C"/>
    <property type="match status" value="1"/>
</dbReference>
<comment type="caution">
    <text evidence="6">The sequence shown here is derived from an EMBL/GenBank/DDBJ whole genome shotgun (WGS) entry which is preliminary data.</text>
</comment>
<dbReference type="Gene3D" id="3.50.50.60">
    <property type="entry name" value="FAD/NAD(P)-binding domain"/>
    <property type="match status" value="2"/>
</dbReference>
<dbReference type="AlphaFoldDB" id="A0AAW1TW78"/>
<comment type="cofactor">
    <cofactor evidence="1">
        <name>FAD</name>
        <dbReference type="ChEBI" id="CHEBI:57692"/>
    </cofactor>
</comment>
<dbReference type="InterPro" id="IPR007867">
    <property type="entry name" value="GMC_OxRtase_C"/>
</dbReference>
<evidence type="ECO:0000259" key="5">
    <source>
        <dbReference type="PROSITE" id="PS00624"/>
    </source>
</evidence>
<dbReference type="InterPro" id="IPR012132">
    <property type="entry name" value="GMC_OxRdtase"/>
</dbReference>
<comment type="similarity">
    <text evidence="2">Belongs to the GMC oxidoreductase family.</text>
</comment>
<feature type="domain" description="Glucose-methanol-choline oxidoreductase N-terminal" evidence="5">
    <location>
        <begin position="470"/>
        <end position="484"/>
    </location>
</feature>
<keyword evidence="4" id="KW-0274">FAD</keyword>
<organism evidence="6 7">
    <name type="scientific">Henosepilachna vigintioctopunctata</name>
    <dbReference type="NCBI Taxonomy" id="420089"/>
    <lineage>
        <taxon>Eukaryota</taxon>
        <taxon>Metazoa</taxon>
        <taxon>Ecdysozoa</taxon>
        <taxon>Arthropoda</taxon>
        <taxon>Hexapoda</taxon>
        <taxon>Insecta</taxon>
        <taxon>Pterygota</taxon>
        <taxon>Neoptera</taxon>
        <taxon>Endopterygota</taxon>
        <taxon>Coleoptera</taxon>
        <taxon>Polyphaga</taxon>
        <taxon>Cucujiformia</taxon>
        <taxon>Coccinelloidea</taxon>
        <taxon>Coccinellidae</taxon>
        <taxon>Epilachninae</taxon>
        <taxon>Epilachnini</taxon>
        <taxon>Henosepilachna</taxon>
    </lineage>
</organism>
<evidence type="ECO:0000313" key="7">
    <source>
        <dbReference type="Proteomes" id="UP001431783"/>
    </source>
</evidence>
<reference evidence="6 7" key="1">
    <citation type="submission" date="2023-03" db="EMBL/GenBank/DDBJ databases">
        <title>Genome insight into feeding habits of ladybird beetles.</title>
        <authorList>
            <person name="Li H.-S."/>
            <person name="Huang Y.-H."/>
            <person name="Pang H."/>
        </authorList>
    </citation>
    <scope>NUCLEOTIDE SEQUENCE [LARGE SCALE GENOMIC DNA]</scope>
    <source>
        <strain evidence="6">SYSU_2023b</strain>
        <tissue evidence="6">Whole body</tissue>
    </source>
</reference>
<evidence type="ECO:0000313" key="6">
    <source>
        <dbReference type="EMBL" id="KAK9871966.1"/>
    </source>
</evidence>
<dbReference type="PANTHER" id="PTHR11552:SF147">
    <property type="entry name" value="CHOLINE DEHYDROGENASE, MITOCHONDRIAL"/>
    <property type="match status" value="1"/>
</dbReference>
<dbReference type="Pfam" id="PF00732">
    <property type="entry name" value="GMC_oxred_N"/>
    <property type="match status" value="1"/>
</dbReference>
<dbReference type="PROSITE" id="PS00624">
    <property type="entry name" value="GMC_OXRED_2"/>
    <property type="match status" value="1"/>
</dbReference>
<gene>
    <name evidence="6" type="ORF">WA026_015211</name>
</gene>